<protein>
    <submittedName>
        <fullName evidence="2">Uncharacterized protein</fullName>
    </submittedName>
</protein>
<name>A0AB74DP81_STRSA</name>
<accession>A0AB74DP81</accession>
<gene>
    <name evidence="2" type="ORF">D8869_07975</name>
</gene>
<organism evidence="2 3">
    <name type="scientific">Streptococcus sanguinis</name>
    <dbReference type="NCBI Taxonomy" id="1305"/>
    <lineage>
        <taxon>Bacteria</taxon>
        <taxon>Bacillati</taxon>
        <taxon>Bacillota</taxon>
        <taxon>Bacilli</taxon>
        <taxon>Lactobacillales</taxon>
        <taxon>Streptococcaceae</taxon>
        <taxon>Streptococcus</taxon>
    </lineage>
</organism>
<reference evidence="2 3" key="1">
    <citation type="submission" date="2018-11" db="EMBL/GenBank/DDBJ databases">
        <title>Species Designations Belie Phenotypic and Genotypic Heterogeneity in Oral Streptococci.</title>
        <authorList>
            <person name="Velsko I."/>
        </authorList>
    </citation>
    <scope>NUCLEOTIDE SEQUENCE [LARGE SCALE GENOMIC DNA]</scope>
    <source>
        <strain evidence="2 3">BCC37</strain>
    </source>
</reference>
<comment type="caution">
    <text evidence="2">The sequence shown here is derived from an EMBL/GenBank/DDBJ whole genome shotgun (WGS) entry which is preliminary data.</text>
</comment>
<sequence length="196" mass="23672">MEERIKSRFRKDLLFPVLYGLGGIIFLFYMPHADEFGFWASLIFAALLLLMSALFTWLAWITRQKSLQSYQKLYSHYPELEKEFYKIYNQSRYSREKLSLYLYKDAIIRDDTYFQFLMLSDLTDLTIKIEKVQENKYVKYPHLYLYYSPMSANKDIRLHLGRYTNQNYVELLQFLDVVNQVAPQIRIYNEAKNNIL</sequence>
<proteinExistence type="predicted"/>
<dbReference type="EMBL" id="RJND01000005">
    <property type="protein sequence ID" value="RSI51788.1"/>
    <property type="molecule type" value="Genomic_DNA"/>
</dbReference>
<keyword evidence="1" id="KW-0812">Transmembrane</keyword>
<feature type="transmembrane region" description="Helical" evidence="1">
    <location>
        <begin position="12"/>
        <end position="30"/>
    </location>
</feature>
<dbReference type="Proteomes" id="UP000280406">
    <property type="component" value="Unassembled WGS sequence"/>
</dbReference>
<keyword evidence="1" id="KW-0472">Membrane</keyword>
<dbReference type="RefSeq" id="WP_125348360.1">
    <property type="nucleotide sequence ID" value="NZ_CP071416.1"/>
</dbReference>
<dbReference type="AlphaFoldDB" id="A0AB74DP81"/>
<evidence type="ECO:0000256" key="1">
    <source>
        <dbReference type="SAM" id="Phobius"/>
    </source>
</evidence>
<keyword evidence="1" id="KW-1133">Transmembrane helix</keyword>
<evidence type="ECO:0000313" key="2">
    <source>
        <dbReference type="EMBL" id="RSI51788.1"/>
    </source>
</evidence>
<feature type="transmembrane region" description="Helical" evidence="1">
    <location>
        <begin position="36"/>
        <end position="60"/>
    </location>
</feature>
<evidence type="ECO:0000313" key="3">
    <source>
        <dbReference type="Proteomes" id="UP000280406"/>
    </source>
</evidence>